<dbReference type="SMART" id="SM00066">
    <property type="entry name" value="GAL4"/>
    <property type="match status" value="1"/>
</dbReference>
<dbReference type="InterPro" id="IPR051615">
    <property type="entry name" value="Transcr_Regulatory_Elem"/>
</dbReference>
<dbReference type="AlphaFoldDB" id="A0A7R7XZU0"/>
<evidence type="ECO:0000256" key="4">
    <source>
        <dbReference type="ARBA" id="ARBA00023015"/>
    </source>
</evidence>
<dbReference type="Pfam" id="PF00172">
    <property type="entry name" value="Zn_clus"/>
    <property type="match status" value="1"/>
</dbReference>
<evidence type="ECO:0000256" key="6">
    <source>
        <dbReference type="ARBA" id="ARBA00023163"/>
    </source>
</evidence>
<dbReference type="PROSITE" id="PS00463">
    <property type="entry name" value="ZN2_CY6_FUNGAL_1"/>
    <property type="match status" value="1"/>
</dbReference>
<dbReference type="GeneID" id="64980754"/>
<keyword evidence="2" id="KW-0479">Metal-binding</keyword>
<dbReference type="PANTHER" id="PTHR31313:SF77">
    <property type="entry name" value="ZN(II)2CYS6 TRANSCRIPTION FACTOR (EUROFUNG)"/>
    <property type="match status" value="1"/>
</dbReference>
<dbReference type="OrthoDB" id="2154091at2759"/>
<feature type="domain" description="Zn(2)-C6 fungal-type" evidence="9">
    <location>
        <begin position="19"/>
        <end position="49"/>
    </location>
</feature>
<dbReference type="KEGG" id="apuu:APUU_81060S"/>
<dbReference type="Pfam" id="PF04082">
    <property type="entry name" value="Fungal_trans"/>
    <property type="match status" value="1"/>
</dbReference>
<protein>
    <recommendedName>
        <fullName evidence="9">Zn(2)-C6 fungal-type domain-containing protein</fullName>
    </recommendedName>
</protein>
<evidence type="ECO:0000313" key="11">
    <source>
        <dbReference type="Proteomes" id="UP000654913"/>
    </source>
</evidence>
<keyword evidence="3" id="KW-0862">Zinc</keyword>
<evidence type="ECO:0000313" key="10">
    <source>
        <dbReference type="EMBL" id="BCS30757.1"/>
    </source>
</evidence>
<dbReference type="InterPro" id="IPR001138">
    <property type="entry name" value="Zn2Cys6_DnaBD"/>
</dbReference>
<dbReference type="InterPro" id="IPR007219">
    <property type="entry name" value="XnlR_reg_dom"/>
</dbReference>
<accession>A0A7R7XZU0</accession>
<dbReference type="InterPro" id="IPR036864">
    <property type="entry name" value="Zn2-C6_fun-type_DNA-bd_sf"/>
</dbReference>
<comment type="subcellular location">
    <subcellularLocation>
        <location evidence="1">Nucleus</location>
    </subcellularLocation>
</comment>
<feature type="compositionally biased region" description="Polar residues" evidence="8">
    <location>
        <begin position="648"/>
        <end position="659"/>
    </location>
</feature>
<evidence type="ECO:0000256" key="3">
    <source>
        <dbReference type="ARBA" id="ARBA00022833"/>
    </source>
</evidence>
<dbReference type="RefSeq" id="XP_041562943.1">
    <property type="nucleotide sequence ID" value="XM_041697409.1"/>
</dbReference>
<keyword evidence="7" id="KW-0539">Nucleus</keyword>
<evidence type="ECO:0000256" key="5">
    <source>
        <dbReference type="ARBA" id="ARBA00023125"/>
    </source>
</evidence>
<dbReference type="PROSITE" id="PS50048">
    <property type="entry name" value="ZN2_CY6_FUNGAL_2"/>
    <property type="match status" value="1"/>
</dbReference>
<evidence type="ECO:0000256" key="1">
    <source>
        <dbReference type="ARBA" id="ARBA00004123"/>
    </source>
</evidence>
<name>A0A7R7XZU0_9EURO</name>
<keyword evidence="6" id="KW-0804">Transcription</keyword>
<dbReference type="CDD" id="cd12148">
    <property type="entry name" value="fungal_TF_MHR"/>
    <property type="match status" value="1"/>
</dbReference>
<evidence type="ECO:0000259" key="9">
    <source>
        <dbReference type="PROSITE" id="PS50048"/>
    </source>
</evidence>
<dbReference type="PANTHER" id="PTHR31313">
    <property type="entry name" value="TY1 ENHANCER ACTIVATOR"/>
    <property type="match status" value="1"/>
</dbReference>
<dbReference type="Gene3D" id="4.10.240.10">
    <property type="entry name" value="Zn(2)-C6 fungal-type DNA-binding domain"/>
    <property type="match status" value="1"/>
</dbReference>
<dbReference type="GO" id="GO:0000981">
    <property type="term" value="F:DNA-binding transcription factor activity, RNA polymerase II-specific"/>
    <property type="evidence" value="ECO:0007669"/>
    <property type="project" value="InterPro"/>
</dbReference>
<dbReference type="GO" id="GO:0008270">
    <property type="term" value="F:zinc ion binding"/>
    <property type="evidence" value="ECO:0007669"/>
    <property type="project" value="InterPro"/>
</dbReference>
<evidence type="ECO:0000256" key="2">
    <source>
        <dbReference type="ARBA" id="ARBA00022723"/>
    </source>
</evidence>
<dbReference type="EMBL" id="AP024450">
    <property type="protein sequence ID" value="BCS30757.1"/>
    <property type="molecule type" value="Genomic_DNA"/>
</dbReference>
<dbReference type="GO" id="GO:0005634">
    <property type="term" value="C:nucleus"/>
    <property type="evidence" value="ECO:0007669"/>
    <property type="project" value="UniProtKB-SubCell"/>
</dbReference>
<dbReference type="SMART" id="SM00906">
    <property type="entry name" value="Fungal_trans"/>
    <property type="match status" value="1"/>
</dbReference>
<keyword evidence="4" id="KW-0805">Transcription regulation</keyword>
<proteinExistence type="predicted"/>
<dbReference type="GO" id="GO:0006351">
    <property type="term" value="P:DNA-templated transcription"/>
    <property type="evidence" value="ECO:0007669"/>
    <property type="project" value="InterPro"/>
</dbReference>
<organism evidence="10 11">
    <name type="scientific">Aspergillus puulaauensis</name>
    <dbReference type="NCBI Taxonomy" id="1220207"/>
    <lineage>
        <taxon>Eukaryota</taxon>
        <taxon>Fungi</taxon>
        <taxon>Dikarya</taxon>
        <taxon>Ascomycota</taxon>
        <taxon>Pezizomycotina</taxon>
        <taxon>Eurotiomycetes</taxon>
        <taxon>Eurotiomycetidae</taxon>
        <taxon>Eurotiales</taxon>
        <taxon>Aspergillaceae</taxon>
        <taxon>Aspergillus</taxon>
    </lineage>
</organism>
<dbReference type="GO" id="GO:0003677">
    <property type="term" value="F:DNA binding"/>
    <property type="evidence" value="ECO:0007669"/>
    <property type="project" value="UniProtKB-KW"/>
</dbReference>
<keyword evidence="5" id="KW-0238">DNA-binding</keyword>
<evidence type="ECO:0000256" key="8">
    <source>
        <dbReference type="SAM" id="MobiDB-lite"/>
    </source>
</evidence>
<dbReference type="CDD" id="cd00067">
    <property type="entry name" value="GAL4"/>
    <property type="match status" value="1"/>
</dbReference>
<feature type="region of interest" description="Disordered" evidence="8">
    <location>
        <begin position="641"/>
        <end position="666"/>
    </location>
</feature>
<dbReference type="SUPFAM" id="SSF57701">
    <property type="entry name" value="Zn2/Cys6 DNA-binding domain"/>
    <property type="match status" value="1"/>
</dbReference>
<evidence type="ECO:0000256" key="7">
    <source>
        <dbReference type="ARBA" id="ARBA00023242"/>
    </source>
</evidence>
<keyword evidence="11" id="KW-1185">Reference proteome</keyword>
<reference evidence="10" key="1">
    <citation type="submission" date="2021-01" db="EMBL/GenBank/DDBJ databases">
        <authorList>
            <consortium name="Aspergillus puulaauensis MK2 genome sequencing consortium"/>
            <person name="Kazuki M."/>
            <person name="Futagami T."/>
        </authorList>
    </citation>
    <scope>NUCLEOTIDE SEQUENCE</scope>
    <source>
        <strain evidence="10">MK2</strain>
    </source>
</reference>
<sequence length="713" mass="79962">MDSQSNRKTIRPTKHITRACTGCRQRKTKCDGARPQCANCRLHNQECMMPQAVDKRTVPSKERYTRLEQYTRSLESVLLQNGMPLPPQLDNYSAPDYIINPNPIIQTPVSHDDSSWGETSDRAISALQVPLDDTDGDLNVLSERFGSLQLADDGQVRFFGATSNLHIQHVGLFSLTDSKIRSVYGKEREILRQGGLNDPVPQELEDHLLRLYFCWENPNIPVVDQDIYYTERANYRATGRPTHRYSETLTNAMCAGGAALTRRHPRGLPESLAEFFSSRAKALLEVEMDAPGLCTVQALVILSGVEAFLTRDARGWLYSGMAMRLAIDLGLHLKPSASIRRGLLDATEMRLRRIIFWGAYIHDRMWSFYVGRPESLDEKHIFVEPLRAIDVAQRTAPLWQPYIDETNSPNPPGPPSLLGEVAQYTVSLCRKMSHIRRVLYNSPYPDGSEIKSLHGAARKLRDDLLSWAESLPSSIALRDGEQQPLRPPHVLQLHMQYYAILVVIDRPFTYGRYQRLPGLTPADMEESHTACTNAAVSLVNLLQTYRSHHGARQMNIHTVHLVFTAALVHIHNVYFAPCEAVRTAARRFLQISCQVLSEIGQAYRNALRALEIITSIKSELARSEGNRSRPDSHHEYNSALNKRARLDPSNTPTVSSSVGPDSGAQLLGAPAMEGLDMLEECLDISPSTTLLASDSLFTETWGWISPPDSFSTS</sequence>
<gene>
    <name evidence="10" type="ORF">APUU_81060S</name>
</gene>
<dbReference type="Proteomes" id="UP000654913">
    <property type="component" value="Chromosome 8"/>
</dbReference>
<reference evidence="10" key="2">
    <citation type="submission" date="2021-02" db="EMBL/GenBank/DDBJ databases">
        <title>Aspergillus puulaauensis MK2 genome sequence.</title>
        <authorList>
            <person name="Futagami T."/>
            <person name="Mori K."/>
            <person name="Kadooka C."/>
            <person name="Tanaka T."/>
        </authorList>
    </citation>
    <scope>NUCLEOTIDE SEQUENCE</scope>
    <source>
        <strain evidence="10">MK2</strain>
    </source>
</reference>